<dbReference type="PANTHER" id="PTHR44068:SF11">
    <property type="entry name" value="GERANYL DIPHOSPHATE 2-C-METHYLTRANSFERASE"/>
    <property type="match status" value="1"/>
</dbReference>
<organism evidence="2 3">
    <name type="scientific">Nicoliella lavandulae</name>
    <dbReference type="NCBI Taxonomy" id="3082954"/>
    <lineage>
        <taxon>Bacteria</taxon>
        <taxon>Bacillati</taxon>
        <taxon>Bacillota</taxon>
        <taxon>Bacilli</taxon>
        <taxon>Lactobacillales</taxon>
        <taxon>Lactobacillaceae</taxon>
        <taxon>Nicoliella</taxon>
    </lineage>
</organism>
<protein>
    <submittedName>
        <fullName evidence="2">Class I SAM-dependent methyltransferase</fullName>
        <ecNumber evidence="2">2.1.-.-</ecNumber>
    </submittedName>
</protein>
<dbReference type="PANTHER" id="PTHR44068">
    <property type="entry name" value="ZGC:194242"/>
    <property type="match status" value="1"/>
</dbReference>
<reference evidence="2 3" key="1">
    <citation type="submission" date="2023-10" db="EMBL/GenBank/DDBJ databases">
        <title>Nicoliella lavandulae sp. nov. isolated from Lavandula angustifolia flowers.</title>
        <authorList>
            <person name="Alcantara C."/>
            <person name="Zuniga M."/>
            <person name="Landete J.M."/>
            <person name="Monedero V."/>
        </authorList>
    </citation>
    <scope>NUCLEOTIDE SEQUENCE [LARGE SCALE GENOMIC DNA]</scope>
    <source>
        <strain evidence="2 3">Es01</strain>
    </source>
</reference>
<dbReference type="RefSeq" id="WP_339959708.1">
    <property type="nucleotide sequence ID" value="NZ_JAWMWH010000001.1"/>
</dbReference>
<keyword evidence="2" id="KW-0489">Methyltransferase</keyword>
<name>A0ABU8SIY6_9LACO</name>
<evidence type="ECO:0000259" key="1">
    <source>
        <dbReference type="Pfam" id="PF13649"/>
    </source>
</evidence>
<evidence type="ECO:0000313" key="3">
    <source>
        <dbReference type="Proteomes" id="UP001370590"/>
    </source>
</evidence>
<keyword evidence="3" id="KW-1185">Reference proteome</keyword>
<sequence>MTVLKTARKFQIINTLLSDQALLPAKNALDVSVGTGYSTTRLARAALNAKVTGIEDAYQHTANRARNNLFKRQVSSRANVISADITKMPFDSDSFDVITGSYSKQTQLFTHSRKQRQAICDEIYRLVKKDGSGSILMVNTRRQINKYAVLFSSKPELDVYIADPEMRIKFGYRAMKIIVR</sequence>
<dbReference type="CDD" id="cd02440">
    <property type="entry name" value="AdoMet_MTases"/>
    <property type="match status" value="1"/>
</dbReference>
<dbReference type="InterPro" id="IPR050447">
    <property type="entry name" value="Erg6_SMT_methyltransf"/>
</dbReference>
<gene>
    <name evidence="2" type="ORF">R4146_01555</name>
</gene>
<dbReference type="EMBL" id="JAWMWH010000001">
    <property type="protein sequence ID" value="MEJ6399875.1"/>
    <property type="molecule type" value="Genomic_DNA"/>
</dbReference>
<dbReference type="Gene3D" id="3.40.50.150">
    <property type="entry name" value="Vaccinia Virus protein VP39"/>
    <property type="match status" value="1"/>
</dbReference>
<feature type="domain" description="Methyltransferase" evidence="1">
    <location>
        <begin position="29"/>
        <end position="131"/>
    </location>
</feature>
<dbReference type="SUPFAM" id="SSF53335">
    <property type="entry name" value="S-adenosyl-L-methionine-dependent methyltransferases"/>
    <property type="match status" value="1"/>
</dbReference>
<dbReference type="Pfam" id="PF13649">
    <property type="entry name" value="Methyltransf_25"/>
    <property type="match status" value="1"/>
</dbReference>
<keyword evidence="2" id="KW-0808">Transferase</keyword>
<dbReference type="GO" id="GO:0032259">
    <property type="term" value="P:methylation"/>
    <property type="evidence" value="ECO:0007669"/>
    <property type="project" value="UniProtKB-KW"/>
</dbReference>
<dbReference type="InterPro" id="IPR041698">
    <property type="entry name" value="Methyltransf_25"/>
</dbReference>
<dbReference type="InterPro" id="IPR029063">
    <property type="entry name" value="SAM-dependent_MTases_sf"/>
</dbReference>
<comment type="caution">
    <text evidence="2">The sequence shown here is derived from an EMBL/GenBank/DDBJ whole genome shotgun (WGS) entry which is preliminary data.</text>
</comment>
<dbReference type="EC" id="2.1.-.-" evidence="2"/>
<proteinExistence type="predicted"/>
<dbReference type="GO" id="GO:0008168">
    <property type="term" value="F:methyltransferase activity"/>
    <property type="evidence" value="ECO:0007669"/>
    <property type="project" value="UniProtKB-KW"/>
</dbReference>
<accession>A0ABU8SIY6</accession>
<dbReference type="Proteomes" id="UP001370590">
    <property type="component" value="Unassembled WGS sequence"/>
</dbReference>
<evidence type="ECO:0000313" key="2">
    <source>
        <dbReference type="EMBL" id="MEJ6399875.1"/>
    </source>
</evidence>